<protein>
    <recommendedName>
        <fullName evidence="2">Ariadne domain-containing protein</fullName>
    </recommendedName>
</protein>
<dbReference type="EMBL" id="CAUYUJ010018085">
    <property type="protein sequence ID" value="CAK0880537.1"/>
    <property type="molecule type" value="Genomic_DNA"/>
</dbReference>
<reference evidence="3" key="1">
    <citation type="submission" date="2023-10" db="EMBL/GenBank/DDBJ databases">
        <authorList>
            <person name="Chen Y."/>
            <person name="Shah S."/>
            <person name="Dougan E. K."/>
            <person name="Thang M."/>
            <person name="Chan C."/>
        </authorList>
    </citation>
    <scope>NUCLEOTIDE SEQUENCE [LARGE SCALE GENOMIC DNA]</scope>
</reference>
<feature type="region of interest" description="Disordered" evidence="1">
    <location>
        <begin position="208"/>
        <end position="256"/>
    </location>
</feature>
<evidence type="ECO:0000259" key="2">
    <source>
        <dbReference type="Pfam" id="PF19422"/>
    </source>
</evidence>
<organism evidence="3 4">
    <name type="scientific">Prorocentrum cordatum</name>
    <dbReference type="NCBI Taxonomy" id="2364126"/>
    <lineage>
        <taxon>Eukaryota</taxon>
        <taxon>Sar</taxon>
        <taxon>Alveolata</taxon>
        <taxon>Dinophyceae</taxon>
        <taxon>Prorocentrales</taxon>
        <taxon>Prorocentraceae</taxon>
        <taxon>Prorocentrum</taxon>
    </lineage>
</organism>
<proteinExistence type="predicted"/>
<evidence type="ECO:0000313" key="3">
    <source>
        <dbReference type="EMBL" id="CAK0880537.1"/>
    </source>
</evidence>
<sequence>KAGGCGHEFCWLCLGEWSTHSTATGGYYQCNVYDRAAKEGKYAEEERGRLKDKHALDKYMFYFERFMDHDRGMKLTVREEQDIEGKVQALHDNHGFEIIELQFLYDALRQVRVCRRVLKWSYVFGYYLDEDGAEKNLFEHLQKGLEEHTDHLHEKLEMDFDNQFFNKEEQTALSSEDAKARFMQFRSHVTNYTNVTQKFREQILTDLGQGGRGQLTGVAPPSSMDYRPDATSISAPSKLLQGGRRGQAAGSAGRAA</sequence>
<dbReference type="Pfam" id="PF19422">
    <property type="entry name" value="Ariadne"/>
    <property type="match status" value="1"/>
</dbReference>
<keyword evidence="4" id="KW-1185">Reference proteome</keyword>
<evidence type="ECO:0000256" key="1">
    <source>
        <dbReference type="SAM" id="MobiDB-lite"/>
    </source>
</evidence>
<comment type="caution">
    <text evidence="3">The sequence shown here is derived from an EMBL/GenBank/DDBJ whole genome shotgun (WGS) entry which is preliminary data.</text>
</comment>
<dbReference type="SUPFAM" id="SSF57850">
    <property type="entry name" value="RING/U-box"/>
    <property type="match status" value="1"/>
</dbReference>
<dbReference type="Gene3D" id="1.20.120.1750">
    <property type="match status" value="1"/>
</dbReference>
<feature type="non-terminal residue" evidence="3">
    <location>
        <position position="1"/>
    </location>
</feature>
<evidence type="ECO:0000313" key="4">
    <source>
        <dbReference type="Proteomes" id="UP001189429"/>
    </source>
</evidence>
<feature type="domain" description="Ariadne" evidence="2">
    <location>
        <begin position="58"/>
        <end position="164"/>
    </location>
</feature>
<gene>
    <name evidence="3" type="ORF">PCOR1329_LOCUS63646</name>
</gene>
<name>A0ABN9W739_9DINO</name>
<accession>A0ABN9W739</accession>
<dbReference type="Proteomes" id="UP001189429">
    <property type="component" value="Unassembled WGS sequence"/>
</dbReference>
<dbReference type="InterPro" id="IPR045840">
    <property type="entry name" value="Ariadne"/>
</dbReference>
<feature type="compositionally biased region" description="Low complexity" evidence="1">
    <location>
        <begin position="246"/>
        <end position="256"/>
    </location>
</feature>